<keyword evidence="1" id="KW-1133">Transmembrane helix</keyword>
<dbReference type="AlphaFoldDB" id="A0A2M7X4D5"/>
<feature type="transmembrane region" description="Helical" evidence="1">
    <location>
        <begin position="147"/>
        <end position="164"/>
    </location>
</feature>
<feature type="transmembrane region" description="Helical" evidence="1">
    <location>
        <begin position="93"/>
        <end position="111"/>
    </location>
</feature>
<feature type="transmembrane region" description="Helical" evidence="1">
    <location>
        <begin position="176"/>
        <end position="209"/>
    </location>
</feature>
<sequence>MKFINKYLGFAIPFAIIIYSVVINKFPDGYIYTSGDYAQPVNIKYVFEQIFYVWGNKISAIGEGGFQSWFAAIPYYLVFYRIPDILNFTGSQTLSFILFLFLCLSYISFYFAAKSLSPGNYIFLKYFSLLYAFNLTTLYFYEYTWGFSHHIFLYITIPILFTTFYKSLKEPTLRNFSFYILSLVISISGFANAAFFGAFVLYSTLFVLFQILQGTIKLNKITIILLAQIAVLSIFAISYWILPMLSFAIEGIKDISMGKVFNSNDWLRSQSANITSILIGNQNYKIFYPFKYGAKLFYLFALTPIILFIYLLKNQKKLNKENSSIIVSFLGILGVFVLLIKKSSQPFGELTLNLFQFQPLMIFRSYEKLAIFIP</sequence>
<feature type="transmembrane region" description="Helical" evidence="1">
    <location>
        <begin position="123"/>
        <end position="141"/>
    </location>
</feature>
<feature type="transmembrane region" description="Helical" evidence="1">
    <location>
        <begin position="292"/>
        <end position="312"/>
    </location>
</feature>
<evidence type="ECO:0000313" key="2">
    <source>
        <dbReference type="EMBL" id="PJA41008.1"/>
    </source>
</evidence>
<keyword evidence="1" id="KW-0812">Transmembrane</keyword>
<evidence type="ECO:0000256" key="1">
    <source>
        <dbReference type="SAM" id="Phobius"/>
    </source>
</evidence>
<feature type="non-terminal residue" evidence="2">
    <location>
        <position position="374"/>
    </location>
</feature>
<proteinExistence type="predicted"/>
<protein>
    <recommendedName>
        <fullName evidence="4">Glycosyltransferase RgtA/B/C/D-like domain-containing protein</fullName>
    </recommendedName>
</protein>
<keyword evidence="1" id="KW-0472">Membrane</keyword>
<dbReference type="Proteomes" id="UP000230683">
    <property type="component" value="Unassembled WGS sequence"/>
</dbReference>
<dbReference type="EMBL" id="PFWY01000053">
    <property type="protein sequence ID" value="PJA41008.1"/>
    <property type="molecule type" value="Genomic_DNA"/>
</dbReference>
<feature type="transmembrane region" description="Helical" evidence="1">
    <location>
        <begin position="221"/>
        <end position="242"/>
    </location>
</feature>
<feature type="transmembrane region" description="Helical" evidence="1">
    <location>
        <begin position="324"/>
        <end position="340"/>
    </location>
</feature>
<evidence type="ECO:0008006" key="4">
    <source>
        <dbReference type="Google" id="ProtNLM"/>
    </source>
</evidence>
<comment type="caution">
    <text evidence="2">The sequence shown here is derived from an EMBL/GenBank/DDBJ whole genome shotgun (WGS) entry which is preliminary data.</text>
</comment>
<reference evidence="3" key="1">
    <citation type="submission" date="2017-09" db="EMBL/GenBank/DDBJ databases">
        <title>Depth-based differentiation of microbial function through sediment-hosted aquifers and enrichment of novel symbionts in the deep terrestrial subsurface.</title>
        <authorList>
            <person name="Probst A.J."/>
            <person name="Ladd B."/>
            <person name="Jarett J.K."/>
            <person name="Geller-Mcgrath D.E."/>
            <person name="Sieber C.M.K."/>
            <person name="Emerson J.B."/>
            <person name="Anantharaman K."/>
            <person name="Thomas B.C."/>
            <person name="Malmstrom R."/>
            <person name="Stieglmeier M."/>
            <person name="Klingl A."/>
            <person name="Woyke T."/>
            <person name="Ryan C.M."/>
            <person name="Banfield J.F."/>
        </authorList>
    </citation>
    <scope>NUCLEOTIDE SEQUENCE [LARGE SCALE GENOMIC DNA]</scope>
</reference>
<feature type="transmembrane region" description="Helical" evidence="1">
    <location>
        <begin position="7"/>
        <end position="26"/>
    </location>
</feature>
<organism evidence="2 3">
    <name type="scientific">candidate division WWE3 bacterium CG_4_9_14_3_um_filter_34_6</name>
    <dbReference type="NCBI Taxonomy" id="1975079"/>
    <lineage>
        <taxon>Bacteria</taxon>
        <taxon>Katanobacteria</taxon>
    </lineage>
</organism>
<accession>A0A2M7X4D5</accession>
<gene>
    <name evidence="2" type="ORF">CO178_01105</name>
</gene>
<evidence type="ECO:0000313" key="3">
    <source>
        <dbReference type="Proteomes" id="UP000230683"/>
    </source>
</evidence>
<name>A0A2M7X4D5_UNCKA</name>